<dbReference type="RefSeq" id="WP_036688597.1">
    <property type="nucleotide sequence ID" value="NZ_FYEP01000001.1"/>
</dbReference>
<dbReference type="InterPro" id="IPR005564">
    <property type="entry name" value="Major_capsid_GpE"/>
</dbReference>
<feature type="region of interest" description="Disordered" evidence="1">
    <location>
        <begin position="120"/>
        <end position="148"/>
    </location>
</feature>
<proteinExistence type="predicted"/>
<organism evidence="2 3">
    <name type="scientific">Paenibacillus tyrfis</name>
    <dbReference type="NCBI Taxonomy" id="1501230"/>
    <lineage>
        <taxon>Bacteria</taxon>
        <taxon>Bacillati</taxon>
        <taxon>Bacillota</taxon>
        <taxon>Bacilli</taxon>
        <taxon>Bacillales</taxon>
        <taxon>Paenibacillaceae</taxon>
        <taxon>Paenibacillus</taxon>
    </lineage>
</organism>
<evidence type="ECO:0000313" key="2">
    <source>
        <dbReference type="EMBL" id="KEQ23422.1"/>
    </source>
</evidence>
<reference evidence="2 3" key="1">
    <citation type="submission" date="2014-06" db="EMBL/GenBank/DDBJ databases">
        <title>Draft genome sequence of Paenibacillus sp. MSt1.</title>
        <authorList>
            <person name="Aw Y.K."/>
            <person name="Ong K.S."/>
            <person name="Gan H.M."/>
            <person name="Lee S.M."/>
        </authorList>
    </citation>
    <scope>NUCLEOTIDE SEQUENCE [LARGE SCALE GENOMIC DNA]</scope>
    <source>
        <strain evidence="2 3">MSt1</strain>
    </source>
</reference>
<dbReference type="Gene3D" id="3.90.1690.10">
    <property type="entry name" value="phage-related protein like domain"/>
    <property type="match status" value="1"/>
</dbReference>
<dbReference type="eggNOG" id="ENOG502Z7K7">
    <property type="taxonomic scope" value="Bacteria"/>
</dbReference>
<gene>
    <name evidence="2" type="ORF">ET33_16465</name>
</gene>
<evidence type="ECO:0000256" key="1">
    <source>
        <dbReference type="SAM" id="MobiDB-lite"/>
    </source>
</evidence>
<sequence>MAGLAKNRLVDPILTNVAIGYKNAEYIGDALFPIAPVDKEAGKIPKWGPEAFRIYNTRRQIRSKSNRIEIDATTLPYSLEEETLEAPIDDRELEEAADVLKLEMSRTKILTDNIQLRKEKDQADRAQNAANYSTSHVETLSGSDKLSDPTSKPIEIIGDAKSTIRSSIGLYPNVLQIGASVYEKLKEHPAILEKIKYSQKGIATADLLAQIFEVSKVVVGKAVYADRDGVMHDVWGNSMTLAYVPEGVGDIWVPAFGYTMRKKGRPQTSKYRDETIKSNVIHVADVYGVELTAKDAGFLIQNVI</sequence>
<dbReference type="AlphaFoldDB" id="A0A081NY99"/>
<dbReference type="OrthoDB" id="47969at2"/>
<accession>A0A081NY99</accession>
<dbReference type="Pfam" id="PF03864">
    <property type="entry name" value="Phage_cap_E"/>
    <property type="match status" value="1"/>
</dbReference>
<dbReference type="InterPro" id="IPR053738">
    <property type="entry name" value="Lambda_capsid_assembly"/>
</dbReference>
<protein>
    <recommendedName>
        <fullName evidence="4">Capsid protein</fullName>
    </recommendedName>
</protein>
<feature type="compositionally biased region" description="Polar residues" evidence="1">
    <location>
        <begin position="128"/>
        <end position="148"/>
    </location>
</feature>
<keyword evidence="3" id="KW-1185">Reference proteome</keyword>
<dbReference type="EMBL" id="JNVM01000022">
    <property type="protein sequence ID" value="KEQ23422.1"/>
    <property type="molecule type" value="Genomic_DNA"/>
</dbReference>
<comment type="caution">
    <text evidence="2">The sequence shown here is derived from an EMBL/GenBank/DDBJ whole genome shotgun (WGS) entry which is preliminary data.</text>
</comment>
<name>A0A081NY99_9BACL</name>
<evidence type="ECO:0000313" key="3">
    <source>
        <dbReference type="Proteomes" id="UP000028123"/>
    </source>
</evidence>
<dbReference type="Proteomes" id="UP000028123">
    <property type="component" value="Unassembled WGS sequence"/>
</dbReference>
<evidence type="ECO:0008006" key="4">
    <source>
        <dbReference type="Google" id="ProtNLM"/>
    </source>
</evidence>